<accession>C8V9N3</accession>
<dbReference type="SMART" id="SM00248">
    <property type="entry name" value="ANK"/>
    <property type="match status" value="1"/>
</dbReference>
<dbReference type="RefSeq" id="XP_682074.1">
    <property type="nucleotide sequence ID" value="XM_676982.1"/>
</dbReference>
<dbReference type="Proteomes" id="UP000000560">
    <property type="component" value="Chromosome III"/>
</dbReference>
<dbReference type="EMBL" id="BN001303">
    <property type="protein sequence ID" value="CBF77987.1"/>
    <property type="molecule type" value="Genomic_DNA"/>
</dbReference>
<organism evidence="5 6">
    <name type="scientific">Emericella nidulans (strain FGSC A4 / ATCC 38163 / CBS 112.46 / NRRL 194 / M139)</name>
    <name type="common">Aspergillus nidulans</name>
    <dbReference type="NCBI Taxonomy" id="227321"/>
    <lineage>
        <taxon>Eukaryota</taxon>
        <taxon>Fungi</taxon>
        <taxon>Dikarya</taxon>
        <taxon>Ascomycota</taxon>
        <taxon>Pezizomycotina</taxon>
        <taxon>Eurotiomycetes</taxon>
        <taxon>Eurotiomycetidae</taxon>
        <taxon>Eurotiales</taxon>
        <taxon>Aspergillaceae</taxon>
        <taxon>Aspergillus</taxon>
        <taxon>Aspergillus subgen. Nidulantes</taxon>
    </lineage>
</organism>
<evidence type="ECO:0000313" key="5">
    <source>
        <dbReference type="EMBL" id="CBF77987.1"/>
    </source>
</evidence>
<dbReference type="PROSITE" id="PS50297">
    <property type="entry name" value="ANK_REP_REGION"/>
    <property type="match status" value="1"/>
</dbReference>
<reference evidence="6" key="2">
    <citation type="journal article" date="2009" name="Fungal Genet. Biol.">
        <title>The 2008 update of the Aspergillus nidulans genome annotation: a community effort.</title>
        <authorList>
            <person name="Wortman J.R."/>
            <person name="Gilsenan J.M."/>
            <person name="Joardar V."/>
            <person name="Deegan J."/>
            <person name="Clutterbuck J."/>
            <person name="Andersen M.R."/>
            <person name="Archer D."/>
            <person name="Bencina M."/>
            <person name="Braus G."/>
            <person name="Coutinho P."/>
            <person name="von Dohren H."/>
            <person name="Doonan J."/>
            <person name="Driessen A.J."/>
            <person name="Durek P."/>
            <person name="Espeso E."/>
            <person name="Fekete E."/>
            <person name="Flipphi M."/>
            <person name="Estrada C.G."/>
            <person name="Geysens S."/>
            <person name="Goldman G."/>
            <person name="de Groot P.W."/>
            <person name="Hansen K."/>
            <person name="Harris S.D."/>
            <person name="Heinekamp T."/>
            <person name="Helmstaedt K."/>
            <person name="Henrissat B."/>
            <person name="Hofmann G."/>
            <person name="Homan T."/>
            <person name="Horio T."/>
            <person name="Horiuchi H."/>
            <person name="James S."/>
            <person name="Jones M."/>
            <person name="Karaffa L."/>
            <person name="Karanyi Z."/>
            <person name="Kato M."/>
            <person name="Keller N."/>
            <person name="Kelly D.E."/>
            <person name="Kiel J.A."/>
            <person name="Kim J.M."/>
            <person name="van der Klei I.J."/>
            <person name="Klis F.M."/>
            <person name="Kovalchuk A."/>
            <person name="Krasevec N."/>
            <person name="Kubicek C.P."/>
            <person name="Liu B."/>
            <person name="Maccabe A."/>
            <person name="Meyer V."/>
            <person name="Mirabito P."/>
            <person name="Miskei M."/>
            <person name="Mos M."/>
            <person name="Mullins J."/>
            <person name="Nelson D.R."/>
            <person name="Nielsen J."/>
            <person name="Oakley B.R."/>
            <person name="Osmani S.A."/>
            <person name="Pakula T."/>
            <person name="Paszewski A."/>
            <person name="Paulsen I."/>
            <person name="Pilsyk S."/>
            <person name="Pocsi I."/>
            <person name="Punt P.J."/>
            <person name="Ram A.F."/>
            <person name="Ren Q."/>
            <person name="Robellet X."/>
            <person name="Robson G."/>
            <person name="Seiboth B."/>
            <person name="van Solingen P."/>
            <person name="Specht T."/>
            <person name="Sun J."/>
            <person name="Taheri-Talesh N."/>
            <person name="Takeshita N."/>
            <person name="Ussery D."/>
            <person name="vanKuyk P.A."/>
            <person name="Visser H."/>
            <person name="van de Vondervoort P.J."/>
            <person name="de Vries R.P."/>
            <person name="Walton J."/>
            <person name="Xiang X."/>
            <person name="Xiong Y."/>
            <person name="Zeng A.P."/>
            <person name="Brandt B.W."/>
            <person name="Cornell M.J."/>
            <person name="van den Hondel C.A."/>
            <person name="Visser J."/>
            <person name="Oliver S.G."/>
            <person name="Turner G."/>
        </authorList>
    </citation>
    <scope>GENOME REANNOTATION</scope>
    <source>
        <strain evidence="6">FGSC A4 / ATCC 38163 / CBS 112.46 / NRRL 194 / M139</strain>
    </source>
</reference>
<dbReference type="Pfam" id="PF12796">
    <property type="entry name" value="Ank_2"/>
    <property type="match status" value="1"/>
</dbReference>
<name>Q5ASC5_EMENI</name>
<gene>
    <name evidence="5" type="ORF">ANIA_08805</name>
</gene>
<dbReference type="SUPFAM" id="SSF48403">
    <property type="entry name" value="Ankyrin repeat"/>
    <property type="match status" value="1"/>
</dbReference>
<dbReference type="eggNOG" id="KOG0504">
    <property type="taxonomic scope" value="Eukaryota"/>
</dbReference>
<dbReference type="PANTHER" id="PTHR24126">
    <property type="entry name" value="ANKYRIN REPEAT, PH AND SEC7 DOMAIN CONTAINING PROTEIN SECG-RELATED"/>
    <property type="match status" value="1"/>
</dbReference>
<keyword evidence="2 3" id="KW-0040">ANK repeat</keyword>
<accession>Q5ASC5</accession>
<dbReference type="HOGENOM" id="CLU_000134_20_0_1"/>
<dbReference type="InterPro" id="IPR036770">
    <property type="entry name" value="Ankyrin_rpt-contain_sf"/>
</dbReference>
<dbReference type="STRING" id="227321.Q5ASC5"/>
<evidence type="ECO:0000313" key="6">
    <source>
        <dbReference type="Proteomes" id="UP000000560"/>
    </source>
</evidence>
<dbReference type="InterPro" id="IPR002110">
    <property type="entry name" value="Ankyrin_rpt"/>
</dbReference>
<feature type="compositionally biased region" description="Acidic residues" evidence="4">
    <location>
        <begin position="171"/>
        <end position="180"/>
    </location>
</feature>
<dbReference type="VEuPathDB" id="FungiDB:AN8805"/>
<evidence type="ECO:0000256" key="4">
    <source>
        <dbReference type="SAM" id="MobiDB-lite"/>
    </source>
</evidence>
<dbReference type="OMA" id="THLECVK"/>
<dbReference type="FunCoup" id="Q5ASC5">
    <property type="interactions" value="49"/>
</dbReference>
<dbReference type="Gene3D" id="1.25.40.20">
    <property type="entry name" value="Ankyrin repeat-containing domain"/>
    <property type="match status" value="1"/>
</dbReference>
<dbReference type="InParanoid" id="Q5ASC5"/>
<dbReference type="PRINTS" id="PR01415">
    <property type="entry name" value="ANKYRIN"/>
</dbReference>
<protein>
    <submittedName>
        <fullName evidence="5">Ankyrin repeat protein (Yar1), putative (AFU_orthologue AFUA_5G09560)</fullName>
    </submittedName>
</protein>
<proteinExistence type="predicted"/>
<dbReference type="KEGG" id="ani:ANIA_08805"/>
<dbReference type="OrthoDB" id="10057496at2759"/>
<keyword evidence="6" id="KW-1185">Reference proteome</keyword>
<dbReference type="PROSITE" id="PS50088">
    <property type="entry name" value="ANK_REPEAT"/>
    <property type="match status" value="1"/>
</dbReference>
<feature type="region of interest" description="Disordered" evidence="4">
    <location>
        <begin position="155"/>
        <end position="225"/>
    </location>
</feature>
<reference evidence="6" key="1">
    <citation type="journal article" date="2005" name="Nature">
        <title>Sequencing of Aspergillus nidulans and comparative analysis with A. fumigatus and A. oryzae.</title>
        <authorList>
            <person name="Galagan J.E."/>
            <person name="Calvo S.E."/>
            <person name="Cuomo C."/>
            <person name="Ma L.J."/>
            <person name="Wortman J.R."/>
            <person name="Batzoglou S."/>
            <person name="Lee S.I."/>
            <person name="Basturkmen M."/>
            <person name="Spevak C.C."/>
            <person name="Clutterbuck J."/>
            <person name="Kapitonov V."/>
            <person name="Jurka J."/>
            <person name="Scazzocchio C."/>
            <person name="Farman M."/>
            <person name="Butler J."/>
            <person name="Purcell S."/>
            <person name="Harris S."/>
            <person name="Braus G.H."/>
            <person name="Draht O."/>
            <person name="Busch S."/>
            <person name="D'Enfert C."/>
            <person name="Bouchier C."/>
            <person name="Goldman G.H."/>
            <person name="Bell-Pedersen D."/>
            <person name="Griffiths-Jones S."/>
            <person name="Doonan J.H."/>
            <person name="Yu J."/>
            <person name="Vienken K."/>
            <person name="Pain A."/>
            <person name="Freitag M."/>
            <person name="Selker E.U."/>
            <person name="Archer D.B."/>
            <person name="Penalva M.A."/>
            <person name="Oakley B.R."/>
            <person name="Momany M."/>
            <person name="Tanaka T."/>
            <person name="Kumagai T."/>
            <person name="Asai K."/>
            <person name="Machida M."/>
            <person name="Nierman W.C."/>
            <person name="Denning D.W."/>
            <person name="Caddick M."/>
            <person name="Hynes M."/>
            <person name="Paoletti M."/>
            <person name="Fischer R."/>
            <person name="Miller B."/>
            <person name="Dyer P."/>
            <person name="Sachs M.S."/>
            <person name="Osmani S.A."/>
            <person name="Birren B.W."/>
        </authorList>
    </citation>
    <scope>NUCLEOTIDE SEQUENCE [LARGE SCALE GENOMIC DNA]</scope>
    <source>
        <strain evidence="6">FGSC A4 / ATCC 38163 / CBS 112.46 / NRRL 194 / M139</strain>
    </source>
</reference>
<evidence type="ECO:0000256" key="3">
    <source>
        <dbReference type="PROSITE-ProRule" id="PRU00023"/>
    </source>
</evidence>
<sequence length="225" mass="23702">MPLITLTPDEVDDLIYDVRAGDSAALEEDLTALSQKYSVKPAVIIASAVDSAPEDEGGSGCCLLHYPAANGNLEILTKLKEQLLSATNENILTAAEVKNTVNHRNHSGNTPLHWAALNTHLECVKVLVEAGADISIKNEAGLDAVFLAERADWKAQEATQTPDPSQGKDQDGDEEMEVEVAGDAAEGGNATQVPVTKARQIVDWLLEHGDPAEAAGDGSAPGNES</sequence>
<dbReference type="AlphaFoldDB" id="Q5ASC5"/>
<evidence type="ECO:0000256" key="2">
    <source>
        <dbReference type="ARBA" id="ARBA00023043"/>
    </source>
</evidence>
<keyword evidence="1" id="KW-0677">Repeat</keyword>
<dbReference type="GeneID" id="2868346"/>
<feature type="repeat" description="ANK" evidence="3">
    <location>
        <begin position="107"/>
        <end position="139"/>
    </location>
</feature>
<evidence type="ECO:0000256" key="1">
    <source>
        <dbReference type="ARBA" id="ARBA00022737"/>
    </source>
</evidence>